<dbReference type="EMBL" id="CP003659">
    <property type="protein sequence ID" value="AFZ58307.1"/>
    <property type="molecule type" value="Genomic_DNA"/>
</dbReference>
<feature type="domain" description="AAA+ ATPase" evidence="1">
    <location>
        <begin position="23"/>
        <end position="360"/>
    </location>
</feature>
<dbReference type="Proteomes" id="UP000010474">
    <property type="component" value="Chromosome"/>
</dbReference>
<accession>K9ZID1</accession>
<dbReference type="InterPro" id="IPR003593">
    <property type="entry name" value="AAA+_ATPase"/>
</dbReference>
<evidence type="ECO:0000313" key="2">
    <source>
        <dbReference type="EMBL" id="AFZ58307.1"/>
    </source>
</evidence>
<dbReference type="InterPro" id="IPR027417">
    <property type="entry name" value="P-loop_NTPase"/>
</dbReference>
<dbReference type="OrthoDB" id="9784297at2"/>
<proteinExistence type="predicted"/>
<gene>
    <name evidence="2" type="ordered locus">Anacy_2883</name>
</gene>
<dbReference type="PANTHER" id="PTHR32182:SF23">
    <property type="entry name" value="ATP BINDING PROTEIN"/>
    <property type="match status" value="1"/>
</dbReference>
<sequence>MRVKQLKMQSFRGIGDLTLDFDEKEPTVLVGINGVGKSSILDCLAILLSQMMMRIISPEIGGFGIPFPFIPSTHIGPRENARAIPGNPDIKLRSFGEQDIKNGSNETYQEIGILLESKLLNWSIKKNKISGSEDSKYKQLNTFTENLYLKWVENPRFNLPLAVYYSVKRSVVDIDLEIIDISSFKQIDAYDQALNGIKISFERFFQWFRSIEDLESEMLRDNRDYKDKQLEAVKRAISLLIPEFYNLRVRRYPTLRMTLQKNGEELIINQLSDGEKCLLAMVGDLARRLAIANPGLEDPLQGYGVVLIDEIELHLHPKWQRMIIPSLTRTFPNCQFIVTTHSPQVISEVKPEGIYVLKKTDNGIIAVHPQSSYGRDSNQILEDVMDDFKRQKELQDSLHYLFQLIEKGNLDGARQLSQQIADIIGEDEPELVKARVSIKRKEILKR</sequence>
<dbReference type="STRING" id="272123.Anacy_2883"/>
<dbReference type="GO" id="GO:0005524">
    <property type="term" value="F:ATP binding"/>
    <property type="evidence" value="ECO:0007669"/>
    <property type="project" value="InterPro"/>
</dbReference>
<name>K9ZID1_ANACC</name>
<dbReference type="PANTHER" id="PTHR32182">
    <property type="entry name" value="DNA REPLICATION AND REPAIR PROTEIN RECF"/>
    <property type="match status" value="1"/>
</dbReference>
<dbReference type="RefSeq" id="WP_015214937.1">
    <property type="nucleotide sequence ID" value="NC_019771.1"/>
</dbReference>
<dbReference type="PATRIC" id="fig|272123.3.peg.3146"/>
<evidence type="ECO:0000313" key="3">
    <source>
        <dbReference type="Proteomes" id="UP000010474"/>
    </source>
</evidence>
<reference evidence="3" key="1">
    <citation type="journal article" date="2013" name="Proc. Natl. Acad. Sci. U.S.A.">
        <title>Improving the coverage of the cyanobacterial phylum using diversity-driven genome sequencing.</title>
        <authorList>
            <person name="Shih P.M."/>
            <person name="Wu D."/>
            <person name="Latifi A."/>
            <person name="Axen S.D."/>
            <person name="Fewer D.P."/>
            <person name="Talla E."/>
            <person name="Calteau A."/>
            <person name="Cai F."/>
            <person name="Tandeau de Marsac N."/>
            <person name="Rippka R."/>
            <person name="Herdman M."/>
            <person name="Sivonen K."/>
            <person name="Coursin T."/>
            <person name="Laurent T."/>
            <person name="Goodwin L."/>
            <person name="Nolan M."/>
            <person name="Davenport K.W."/>
            <person name="Han C.S."/>
            <person name="Rubin E.M."/>
            <person name="Eisen J.A."/>
            <person name="Woyke T."/>
            <person name="Gugger M."/>
            <person name="Kerfeld C.A."/>
        </authorList>
    </citation>
    <scope>NUCLEOTIDE SEQUENCE [LARGE SCALE GENOMIC DNA]</scope>
    <source>
        <strain evidence="3">ATCC 27899 / PCC 7122</strain>
    </source>
</reference>
<organism evidence="2 3">
    <name type="scientific">Anabaena cylindrica (strain ATCC 27899 / PCC 7122)</name>
    <dbReference type="NCBI Taxonomy" id="272123"/>
    <lineage>
        <taxon>Bacteria</taxon>
        <taxon>Bacillati</taxon>
        <taxon>Cyanobacteriota</taxon>
        <taxon>Cyanophyceae</taxon>
        <taxon>Nostocales</taxon>
        <taxon>Nostocaceae</taxon>
        <taxon>Anabaena</taxon>
    </lineage>
</organism>
<dbReference type="KEGG" id="acy:Anacy_2883"/>
<dbReference type="SMART" id="SM00382">
    <property type="entry name" value="AAA"/>
    <property type="match status" value="1"/>
</dbReference>
<dbReference type="GO" id="GO:0000731">
    <property type="term" value="P:DNA synthesis involved in DNA repair"/>
    <property type="evidence" value="ECO:0007669"/>
    <property type="project" value="TreeGrafter"/>
</dbReference>
<protein>
    <submittedName>
        <fullName evidence="2">SMC domain protein</fullName>
    </submittedName>
</protein>
<dbReference type="GO" id="GO:0006302">
    <property type="term" value="P:double-strand break repair"/>
    <property type="evidence" value="ECO:0007669"/>
    <property type="project" value="TreeGrafter"/>
</dbReference>
<dbReference type="eggNOG" id="COG3950">
    <property type="taxonomic scope" value="Bacteria"/>
</dbReference>
<dbReference type="GO" id="GO:0016887">
    <property type="term" value="F:ATP hydrolysis activity"/>
    <property type="evidence" value="ECO:0007669"/>
    <property type="project" value="InterPro"/>
</dbReference>
<dbReference type="Gene3D" id="3.40.50.300">
    <property type="entry name" value="P-loop containing nucleotide triphosphate hydrolases"/>
    <property type="match status" value="1"/>
</dbReference>
<dbReference type="HOGENOM" id="CLU_033429_1_1_3"/>
<dbReference type="AlphaFoldDB" id="K9ZID1"/>
<dbReference type="Pfam" id="PF13304">
    <property type="entry name" value="AAA_21"/>
    <property type="match status" value="1"/>
</dbReference>
<dbReference type="SUPFAM" id="SSF52540">
    <property type="entry name" value="P-loop containing nucleoside triphosphate hydrolases"/>
    <property type="match status" value="1"/>
</dbReference>
<keyword evidence="3" id="KW-1185">Reference proteome</keyword>
<evidence type="ECO:0000259" key="1">
    <source>
        <dbReference type="SMART" id="SM00382"/>
    </source>
</evidence>
<dbReference type="InterPro" id="IPR003959">
    <property type="entry name" value="ATPase_AAA_core"/>
</dbReference>